<feature type="region of interest" description="Disordered" evidence="1">
    <location>
        <begin position="274"/>
        <end position="320"/>
    </location>
</feature>
<evidence type="ECO:0000313" key="4">
    <source>
        <dbReference type="Proteomes" id="UP001265746"/>
    </source>
</evidence>
<dbReference type="Proteomes" id="UP001265746">
    <property type="component" value="Unassembled WGS sequence"/>
</dbReference>
<proteinExistence type="predicted"/>
<evidence type="ECO:0000313" key="3">
    <source>
        <dbReference type="EMBL" id="KAK2614551.1"/>
    </source>
</evidence>
<organism evidence="3 4">
    <name type="scientific">Phomopsis amygdali</name>
    <name type="common">Fusicoccum amygdali</name>
    <dbReference type="NCBI Taxonomy" id="1214568"/>
    <lineage>
        <taxon>Eukaryota</taxon>
        <taxon>Fungi</taxon>
        <taxon>Dikarya</taxon>
        <taxon>Ascomycota</taxon>
        <taxon>Pezizomycotina</taxon>
        <taxon>Sordariomycetes</taxon>
        <taxon>Sordariomycetidae</taxon>
        <taxon>Diaporthales</taxon>
        <taxon>Diaporthaceae</taxon>
        <taxon>Diaporthe</taxon>
    </lineage>
</organism>
<evidence type="ECO:0000256" key="1">
    <source>
        <dbReference type="SAM" id="MobiDB-lite"/>
    </source>
</evidence>
<feature type="transmembrane region" description="Helical" evidence="2">
    <location>
        <begin position="173"/>
        <end position="191"/>
    </location>
</feature>
<reference evidence="3" key="1">
    <citation type="submission" date="2023-06" db="EMBL/GenBank/DDBJ databases">
        <authorList>
            <person name="Noh H."/>
        </authorList>
    </citation>
    <scope>NUCLEOTIDE SEQUENCE</scope>
    <source>
        <strain evidence="3">DUCC20226</strain>
    </source>
</reference>
<feature type="compositionally biased region" description="Polar residues" evidence="1">
    <location>
        <begin position="290"/>
        <end position="312"/>
    </location>
</feature>
<keyword evidence="2" id="KW-0812">Transmembrane</keyword>
<accession>A0AAD9WA33</accession>
<feature type="transmembrane region" description="Helical" evidence="2">
    <location>
        <begin position="211"/>
        <end position="230"/>
    </location>
</feature>
<feature type="transmembrane region" description="Helical" evidence="2">
    <location>
        <begin position="58"/>
        <end position="80"/>
    </location>
</feature>
<keyword evidence="4" id="KW-1185">Reference proteome</keyword>
<keyword evidence="2" id="KW-1133">Transmembrane helix</keyword>
<dbReference type="EMBL" id="JAUJFL010000001">
    <property type="protein sequence ID" value="KAK2614551.1"/>
    <property type="molecule type" value="Genomic_DNA"/>
</dbReference>
<feature type="transmembrane region" description="Helical" evidence="2">
    <location>
        <begin position="135"/>
        <end position="153"/>
    </location>
</feature>
<protein>
    <recommendedName>
        <fullName evidence="5">Integral membrane protein</fullName>
    </recommendedName>
</protein>
<dbReference type="AlphaFoldDB" id="A0AAD9WA33"/>
<dbReference type="PANTHER" id="PTHR35179:SF1">
    <property type="entry name" value="INTEGRAL MEMBRANE PROTEIN"/>
    <property type="match status" value="1"/>
</dbReference>
<evidence type="ECO:0000256" key="2">
    <source>
        <dbReference type="SAM" id="Phobius"/>
    </source>
</evidence>
<comment type="caution">
    <text evidence="3">The sequence shown here is derived from an EMBL/GenBank/DDBJ whole genome shotgun (WGS) entry which is preliminary data.</text>
</comment>
<evidence type="ECO:0008006" key="5">
    <source>
        <dbReference type="Google" id="ProtNLM"/>
    </source>
</evidence>
<keyword evidence="2" id="KW-0472">Membrane</keyword>
<feature type="transmembrane region" description="Helical" evidence="2">
    <location>
        <begin position="92"/>
        <end position="115"/>
    </location>
</feature>
<name>A0AAD9WA33_PHOAM</name>
<sequence length="391" mass="43904">MADMGGLLIPPWYRTEVTDQFSLTLITFLFGFSSACAVFTATTIVAQAYRILYRSKRLFTHPYVLMISGVWLASVIYSLISYLYVHSIIPPSFWLFFAILCLWTIQTQCLMHIIINRIALIIYDGRRVVRLKWTVAVLLGLVNISVFIVWMPARLQISPAWIHFNEIWDRVEKGIFAGIDLGLNLYFIYLVRSELIAHGLTKYKALYKFNIVMIFFSLSLDVILIGIMSLPDSFVVYSYIQFHPLMYLIKLAIEMNMAELIIKIVRSTSAHQNNHYVTSLPPPPRPTPERSGNSGSTVVANSGDQSLEQSPLSEPAPGDLFQLRQMPSTFDAGDVVDQKASVTEGATVGQLLDPNSARPKLLRNASEMTTLEITAGYVNRASVISAEKSAC</sequence>
<gene>
    <name evidence="3" type="ORF">N8I77_001362</name>
</gene>
<dbReference type="PANTHER" id="PTHR35179">
    <property type="entry name" value="PROTEIN CBG02620"/>
    <property type="match status" value="1"/>
</dbReference>
<feature type="transmembrane region" description="Helical" evidence="2">
    <location>
        <begin position="20"/>
        <end position="46"/>
    </location>
</feature>